<dbReference type="KEGG" id="laj:A0128_17580"/>
<sequence length="307" mass="35527">MPNLRNTIPPPLALEFIKTIRLLALSGKKNFRKYLIDPLMYAGWEREKSHSAQTSGKIIDKIQSDSQDPAYVHTIGLHCKRLVSHSLGENLSAVGDSCIFFLEKIQEQEAVAESKESLEFFSVIEKPLAEFRELNRSKSEKLFEDSIKNFSPEELKSVLEPVKLDTHRQKVYLNTEVHRLYNMILTATKSNDLPKCKKLLSSYIIKFSDSEEYNLPEVENLIGALEKRDQFFKENLRDSLAIELYYLITKGILEGNLKKAIQGIRKYAHIFEGDPNSKYYYEIDGLERRLYAIIREKDIMKDIKKGI</sequence>
<reference evidence="1 2" key="1">
    <citation type="submission" date="2016-04" db="EMBL/GenBank/DDBJ databases">
        <title>Complete genome seqeunce of Leptospira alstonii serovar Room22.</title>
        <authorList>
            <person name="Nally J.E."/>
            <person name="Bayles D.O."/>
            <person name="Hurley D."/>
            <person name="Fanning S."/>
            <person name="McMahon B.J."/>
            <person name="Arent Z."/>
        </authorList>
    </citation>
    <scope>NUCLEOTIDE SEQUENCE [LARGE SCALE GENOMIC DNA]</scope>
    <source>
        <strain evidence="1 2">GWTS #1</strain>
    </source>
</reference>
<evidence type="ECO:0000313" key="1">
    <source>
        <dbReference type="EMBL" id="AOP35489.1"/>
    </source>
</evidence>
<protein>
    <submittedName>
        <fullName evidence="1">Uncharacterized protein</fullName>
    </submittedName>
</protein>
<keyword evidence="2" id="KW-1185">Reference proteome</keyword>
<proteinExistence type="predicted"/>
<accession>A0A1D7V0Y3</accession>
<dbReference type="Proteomes" id="UP000094197">
    <property type="component" value="Chromosome 1"/>
</dbReference>
<gene>
    <name evidence="1" type="ORF">A0128_17580</name>
</gene>
<dbReference type="EMBL" id="CP015217">
    <property type="protein sequence ID" value="AOP35489.1"/>
    <property type="molecule type" value="Genomic_DNA"/>
</dbReference>
<dbReference type="RefSeq" id="WP_069608692.1">
    <property type="nucleotide sequence ID" value="NZ_CP015217.1"/>
</dbReference>
<organism evidence="1 2">
    <name type="scientific">Leptospira tipperaryensis</name>
    <dbReference type="NCBI Taxonomy" id="2564040"/>
    <lineage>
        <taxon>Bacteria</taxon>
        <taxon>Pseudomonadati</taxon>
        <taxon>Spirochaetota</taxon>
        <taxon>Spirochaetia</taxon>
        <taxon>Leptospirales</taxon>
        <taxon>Leptospiraceae</taxon>
        <taxon>Leptospira</taxon>
    </lineage>
</organism>
<dbReference type="OrthoDB" id="335905at2"/>
<name>A0A1D7V0Y3_9LEPT</name>
<dbReference type="AlphaFoldDB" id="A0A1D7V0Y3"/>
<evidence type="ECO:0000313" key="2">
    <source>
        <dbReference type="Proteomes" id="UP000094197"/>
    </source>
</evidence>